<dbReference type="InterPro" id="IPR000086">
    <property type="entry name" value="NUDIX_hydrolase_dom"/>
</dbReference>
<dbReference type="PRINTS" id="PR00502">
    <property type="entry name" value="NUDIXFAMILY"/>
</dbReference>
<comment type="cofactor">
    <cofactor evidence="1">
        <name>Mg(2+)</name>
        <dbReference type="ChEBI" id="CHEBI:18420"/>
    </cofactor>
</comment>
<dbReference type="Proteomes" id="UP000230273">
    <property type="component" value="Unassembled WGS sequence"/>
</dbReference>
<dbReference type="Pfam" id="PF00293">
    <property type="entry name" value="NUDIX"/>
    <property type="match status" value="1"/>
</dbReference>
<dbReference type="CDD" id="cd02883">
    <property type="entry name" value="NUDIX_Hydrolase"/>
    <property type="match status" value="1"/>
</dbReference>
<comment type="caution">
    <text evidence="4">The sequence shown here is derived from an EMBL/GenBank/DDBJ whole genome shotgun (WGS) entry which is preliminary data.</text>
</comment>
<accession>A0A2G9YXL9</accession>
<evidence type="ECO:0000313" key="5">
    <source>
        <dbReference type="Proteomes" id="UP000230273"/>
    </source>
</evidence>
<evidence type="ECO:0000256" key="2">
    <source>
        <dbReference type="ARBA" id="ARBA00022801"/>
    </source>
</evidence>
<proteinExistence type="predicted"/>
<dbReference type="PANTHER" id="PTHR43046">
    <property type="entry name" value="GDP-MANNOSE MANNOSYL HYDROLASE"/>
    <property type="match status" value="1"/>
</dbReference>
<dbReference type="EMBL" id="PCRP01000011">
    <property type="protein sequence ID" value="PIP23919.1"/>
    <property type="molecule type" value="Genomic_DNA"/>
</dbReference>
<dbReference type="PANTHER" id="PTHR43046:SF14">
    <property type="entry name" value="MUTT_NUDIX FAMILY PROTEIN"/>
    <property type="match status" value="1"/>
</dbReference>
<evidence type="ECO:0000313" key="4">
    <source>
        <dbReference type="EMBL" id="PIP23919.1"/>
    </source>
</evidence>
<reference evidence="4 5" key="1">
    <citation type="submission" date="2017-09" db="EMBL/GenBank/DDBJ databases">
        <title>Depth-based differentiation of microbial function through sediment-hosted aquifers and enrichment of novel symbionts in the deep terrestrial subsurface.</title>
        <authorList>
            <person name="Probst A.J."/>
            <person name="Ladd B."/>
            <person name="Jarett J.K."/>
            <person name="Geller-Mcgrath D.E."/>
            <person name="Sieber C.M."/>
            <person name="Emerson J.B."/>
            <person name="Anantharaman K."/>
            <person name="Thomas B.C."/>
            <person name="Malmstrom R."/>
            <person name="Stieglmeier M."/>
            <person name="Klingl A."/>
            <person name="Woyke T."/>
            <person name="Ryan C.M."/>
            <person name="Banfield J.F."/>
        </authorList>
    </citation>
    <scope>NUCLEOTIDE SEQUENCE [LARGE SCALE GENOMIC DNA]</scope>
    <source>
        <strain evidence="4">CG23_combo_of_CG06-09_8_20_14_all_38_19</strain>
    </source>
</reference>
<organism evidence="4 5">
    <name type="scientific">Candidatus Nealsonbacteria bacterium CG23_combo_of_CG06-09_8_20_14_all_38_19</name>
    <dbReference type="NCBI Taxonomy" id="1974721"/>
    <lineage>
        <taxon>Bacteria</taxon>
        <taxon>Candidatus Nealsoniibacteriota</taxon>
    </lineage>
</organism>
<evidence type="ECO:0000259" key="3">
    <source>
        <dbReference type="PROSITE" id="PS51462"/>
    </source>
</evidence>
<dbReference type="InterPro" id="IPR015797">
    <property type="entry name" value="NUDIX_hydrolase-like_dom_sf"/>
</dbReference>
<gene>
    <name evidence="4" type="ORF">COX36_00680</name>
</gene>
<dbReference type="InterPro" id="IPR020476">
    <property type="entry name" value="Nudix_hydrolase"/>
</dbReference>
<dbReference type="SUPFAM" id="SSF55811">
    <property type="entry name" value="Nudix"/>
    <property type="match status" value="1"/>
</dbReference>
<dbReference type="Gene3D" id="3.90.79.10">
    <property type="entry name" value="Nucleoside Triphosphate Pyrophosphohydrolase"/>
    <property type="match status" value="1"/>
</dbReference>
<feature type="domain" description="Nudix hydrolase" evidence="3">
    <location>
        <begin position="21"/>
        <end position="151"/>
    </location>
</feature>
<keyword evidence="2" id="KW-0378">Hydrolase</keyword>
<sequence length="171" mass="19526">MNLLKTINPEKVDENNIPDWEYRKAARAVVFDNEGRIGLLNVSGKDYYKLPGGGVEEGEDIKTALDRECEEELGVEIEVLTEVGSIIEYRAKWKLHQTSYCFLARTSSDKNAPNFTDEERSSGFEIVWVEPKEALRLLNLKKTSDYEGKFIEERDFCLLNEALKSRASLGK</sequence>
<dbReference type="GO" id="GO:0016787">
    <property type="term" value="F:hydrolase activity"/>
    <property type="evidence" value="ECO:0007669"/>
    <property type="project" value="UniProtKB-KW"/>
</dbReference>
<evidence type="ECO:0000256" key="1">
    <source>
        <dbReference type="ARBA" id="ARBA00001946"/>
    </source>
</evidence>
<dbReference type="AlphaFoldDB" id="A0A2G9YXL9"/>
<protein>
    <submittedName>
        <fullName evidence="4">ADP-ribose pyrophosphatase</fullName>
    </submittedName>
</protein>
<dbReference type="PROSITE" id="PS51462">
    <property type="entry name" value="NUDIX"/>
    <property type="match status" value="1"/>
</dbReference>
<name>A0A2G9YXL9_9BACT</name>